<keyword evidence="1" id="KW-0812">Transmembrane</keyword>
<comment type="caution">
    <text evidence="2">The sequence shown here is derived from an EMBL/GenBank/DDBJ whole genome shotgun (WGS) entry which is preliminary data.</text>
</comment>
<accession>A0A226D6I2</accession>
<proteinExistence type="predicted"/>
<reference evidence="2 3" key="1">
    <citation type="submission" date="2015-12" db="EMBL/GenBank/DDBJ databases">
        <title>The genome of Folsomia candida.</title>
        <authorList>
            <person name="Faddeeva A."/>
            <person name="Derks M.F."/>
            <person name="Anvar Y."/>
            <person name="Smit S."/>
            <person name="Van Straalen N."/>
            <person name="Roelofs D."/>
        </authorList>
    </citation>
    <scope>NUCLEOTIDE SEQUENCE [LARGE SCALE GENOMIC DNA]</scope>
    <source>
        <strain evidence="2 3">VU population</strain>
        <tissue evidence="2">Whole body</tissue>
    </source>
</reference>
<keyword evidence="3" id="KW-1185">Reference proteome</keyword>
<evidence type="ECO:0000256" key="1">
    <source>
        <dbReference type="SAM" id="Phobius"/>
    </source>
</evidence>
<feature type="transmembrane region" description="Helical" evidence="1">
    <location>
        <begin position="345"/>
        <end position="366"/>
    </location>
</feature>
<gene>
    <name evidence="2" type="ORF">Fcan01_24018</name>
</gene>
<dbReference type="Proteomes" id="UP000198287">
    <property type="component" value="Unassembled WGS sequence"/>
</dbReference>
<feature type="transmembrane region" description="Helical" evidence="1">
    <location>
        <begin position="717"/>
        <end position="737"/>
    </location>
</feature>
<sequence length="784" mass="91938">MVTGKLENNELGKQKVDKMSPYILIFAFLPKFVMGSELLDFGTSLSPKLHNFLATNTLCRQKIMSNGIHSENLPHTKGTPIELGLIKGLDGSYVINRTMSNIFQDRRWTCVNVLIYCNYNDTNLHNYYWKGYSYRIHKALQNINLGYKHGSSFYPTLPVYDYFSVLVITNLEDELEFWKSWEPTYVKQKPGIFPNFKILLLKQTNVKLCVHSKVFSLSRRRNFICEGVEINPEIMYKPNLKLLSAEPCWNLYDENYKNSAIMRSIFWQILNMRENLTSKFHRPCEYDEYYSRPTMQMGDLNFIAKYVPDNVPLAVIHFTHKSLNYISCFRKEAIVYSMYVKPLDLSSWTLLFSFLLVISILTDLFIRYHLKINLAPSSFLFFLGSIIDEPSNPPNSEVGRNPHFRLGSIWWLLASIVATNGYISFLVTNLNAPFPPKIFDTVESLYCQGKKENLTTIELIDSTERFEKRCEGDHVFHPNATLDRRVLERFNLNNVTFFENWHRGSHCFSILSNRRYDTLVFHPWSYELHDSLELRRHDDEFQLAHQFYSQPMRWYPKKLWTMKLVPFASKLLLDVKSYMKYYNSHYLQFLSSARINDWIEEEVVTCGKSVFFADSERIELQRQNFERSYPKIKFYVGTEPLLKEPLHLSFYSSIYSKVPRLFETATESGLIQVLYNNSIKAELKFVMNNTKRIIAKNPERYGREGERFKSQKLESSLVTLFVISGVLIGLGFTCFVAEYGKGNGRRLVGRCLSWIRSITDRVKVVKEDILNLAWWVINKYLLFG</sequence>
<protein>
    <submittedName>
        <fullName evidence="2">Uncharacterized protein</fullName>
    </submittedName>
</protein>
<keyword evidence="1" id="KW-0472">Membrane</keyword>
<organism evidence="2 3">
    <name type="scientific">Folsomia candida</name>
    <name type="common">Springtail</name>
    <dbReference type="NCBI Taxonomy" id="158441"/>
    <lineage>
        <taxon>Eukaryota</taxon>
        <taxon>Metazoa</taxon>
        <taxon>Ecdysozoa</taxon>
        <taxon>Arthropoda</taxon>
        <taxon>Hexapoda</taxon>
        <taxon>Collembola</taxon>
        <taxon>Entomobryomorpha</taxon>
        <taxon>Isotomoidea</taxon>
        <taxon>Isotomidae</taxon>
        <taxon>Proisotominae</taxon>
        <taxon>Folsomia</taxon>
    </lineage>
</organism>
<evidence type="ECO:0000313" key="3">
    <source>
        <dbReference type="Proteomes" id="UP000198287"/>
    </source>
</evidence>
<dbReference type="EMBL" id="LNIX01000030">
    <property type="protein sequence ID" value="OXA41155.1"/>
    <property type="molecule type" value="Genomic_DNA"/>
</dbReference>
<name>A0A226D6I2_FOLCA</name>
<dbReference type="AlphaFoldDB" id="A0A226D6I2"/>
<feature type="transmembrane region" description="Helical" evidence="1">
    <location>
        <begin position="409"/>
        <end position="427"/>
    </location>
</feature>
<keyword evidence="1" id="KW-1133">Transmembrane helix</keyword>
<evidence type="ECO:0000313" key="2">
    <source>
        <dbReference type="EMBL" id="OXA41155.1"/>
    </source>
</evidence>